<keyword evidence="3" id="KW-1185">Reference proteome</keyword>
<keyword evidence="1" id="KW-0472">Membrane</keyword>
<keyword evidence="1" id="KW-1133">Transmembrane helix</keyword>
<dbReference type="Gene3D" id="1.10.287.70">
    <property type="match status" value="1"/>
</dbReference>
<keyword evidence="1" id="KW-0812">Transmembrane</keyword>
<organism evidence="2 3">
    <name type="scientific">Chrysodeixis includens</name>
    <name type="common">Soybean looper</name>
    <name type="synonym">Pseudoplusia includens</name>
    <dbReference type="NCBI Taxonomy" id="689277"/>
    <lineage>
        <taxon>Eukaryota</taxon>
        <taxon>Metazoa</taxon>
        <taxon>Ecdysozoa</taxon>
        <taxon>Arthropoda</taxon>
        <taxon>Hexapoda</taxon>
        <taxon>Insecta</taxon>
        <taxon>Pterygota</taxon>
        <taxon>Neoptera</taxon>
        <taxon>Endopterygota</taxon>
        <taxon>Lepidoptera</taxon>
        <taxon>Glossata</taxon>
        <taxon>Ditrysia</taxon>
        <taxon>Noctuoidea</taxon>
        <taxon>Noctuidae</taxon>
        <taxon>Plusiinae</taxon>
        <taxon>Chrysodeixis</taxon>
    </lineage>
</organism>
<evidence type="ECO:0000313" key="2">
    <source>
        <dbReference type="EMBL" id="CAD0197663.1"/>
    </source>
</evidence>
<proteinExistence type="predicted"/>
<sequence>MYKFRISYVYDDLDNITVIGGQLNLSRIPTGWADVYLRPLILRQELLTIAYPIQAIYPWRFGFVLRRPDYKYYKTFYSKPFIRTVWNYLYIMAMIVAILFYILKLWEYSILGGWECSFGYEVLMIIGAYCQHIPPMDAKLPSRRIAYFIFFMFSYIVYTFYTSNLLSGLVNDHENSPDLQMLADGNYELVIVNYMRLSLAGSLSSYGHNITVLIDKLKHMRSVSVPEGVEDVLESKVALLSDYATIYPYIVKSSIFVPYSIEASLSVEA</sequence>
<dbReference type="EMBL" id="LR824010">
    <property type="protein sequence ID" value="CAD0197663.1"/>
    <property type="molecule type" value="Genomic_DNA"/>
</dbReference>
<feature type="transmembrane region" description="Helical" evidence="1">
    <location>
        <begin position="145"/>
        <end position="161"/>
    </location>
</feature>
<protein>
    <submittedName>
        <fullName evidence="2">Uncharacterized protein</fullName>
    </submittedName>
</protein>
<evidence type="ECO:0000256" key="1">
    <source>
        <dbReference type="SAM" id="Phobius"/>
    </source>
</evidence>
<reference evidence="2" key="1">
    <citation type="submission" date="2021-12" db="EMBL/GenBank/DDBJ databases">
        <authorList>
            <person name="King R."/>
        </authorList>
    </citation>
    <scope>NUCLEOTIDE SEQUENCE</scope>
</reference>
<feature type="transmembrane region" description="Helical" evidence="1">
    <location>
        <begin position="85"/>
        <end position="103"/>
    </location>
</feature>
<dbReference type="AlphaFoldDB" id="A0A9N8L0E5"/>
<dbReference type="Proteomes" id="UP001154114">
    <property type="component" value="Chromosome 7"/>
</dbReference>
<name>A0A9N8L0E5_CHRIL</name>
<accession>A0A9N8L0E5</accession>
<evidence type="ECO:0000313" key="3">
    <source>
        <dbReference type="Proteomes" id="UP001154114"/>
    </source>
</evidence>
<dbReference type="OrthoDB" id="7282562at2759"/>
<gene>
    <name evidence="2" type="ORF">CINC_LOCUS11943</name>
</gene>